<dbReference type="PANTHER" id="PTHR33365:SF14">
    <property type="entry name" value="TAT PATHWAY SIGNAL SEQUENCE"/>
    <property type="match status" value="1"/>
</dbReference>
<evidence type="ECO:0000313" key="3">
    <source>
        <dbReference type="Proteomes" id="UP000235786"/>
    </source>
</evidence>
<organism evidence="2 3">
    <name type="scientific">Hyaloscypha variabilis (strain UAMH 11265 / GT02V1 / F)</name>
    <name type="common">Meliniomyces variabilis</name>
    <dbReference type="NCBI Taxonomy" id="1149755"/>
    <lineage>
        <taxon>Eukaryota</taxon>
        <taxon>Fungi</taxon>
        <taxon>Dikarya</taxon>
        <taxon>Ascomycota</taxon>
        <taxon>Pezizomycotina</taxon>
        <taxon>Leotiomycetes</taxon>
        <taxon>Helotiales</taxon>
        <taxon>Hyaloscyphaceae</taxon>
        <taxon>Hyaloscypha</taxon>
        <taxon>Hyaloscypha variabilis</taxon>
    </lineage>
</organism>
<accession>A0A2J6S1F3</accession>
<dbReference type="EMBL" id="KZ613941">
    <property type="protein sequence ID" value="PMD44601.1"/>
    <property type="molecule type" value="Genomic_DNA"/>
</dbReference>
<dbReference type="AlphaFoldDB" id="A0A2J6S1F3"/>
<dbReference type="STRING" id="1149755.A0A2J6S1F3"/>
<dbReference type="Proteomes" id="UP000235786">
    <property type="component" value="Unassembled WGS sequence"/>
</dbReference>
<keyword evidence="3" id="KW-1185">Reference proteome</keyword>
<protein>
    <recommendedName>
        <fullName evidence="4">Tat pathway signal sequence</fullName>
    </recommendedName>
</protein>
<dbReference type="InterPro" id="IPR021765">
    <property type="entry name" value="UstYa-like"/>
</dbReference>
<feature type="non-terminal residue" evidence="2">
    <location>
        <position position="1"/>
    </location>
</feature>
<sequence>KTTLLDGTFWSNTSIFRQDPSPEVDAAWSRIAATYITTAPSSAILSAGKDPRKIVKAPASWGLGDDAYPVDIDALHQVHCLNALRKDIFYEYYYGALNRSHFYLAHRSHCIHILLQNLMCKSDAEIITMKWVREESTAKERPWPDFSVVKRCGDFEALVEWAMRNEVKDSEEKRMQLRMPSDGSVTAFHDM</sequence>
<dbReference type="Pfam" id="PF11807">
    <property type="entry name" value="UstYa"/>
    <property type="match status" value="1"/>
</dbReference>
<gene>
    <name evidence="2" type="ORF">L207DRAFT_421380</name>
</gene>
<reference evidence="2 3" key="1">
    <citation type="submission" date="2016-04" db="EMBL/GenBank/DDBJ databases">
        <title>A degradative enzymes factory behind the ericoid mycorrhizal symbiosis.</title>
        <authorList>
            <consortium name="DOE Joint Genome Institute"/>
            <person name="Martino E."/>
            <person name="Morin E."/>
            <person name="Grelet G."/>
            <person name="Kuo A."/>
            <person name="Kohler A."/>
            <person name="Daghino S."/>
            <person name="Barry K."/>
            <person name="Choi C."/>
            <person name="Cichocki N."/>
            <person name="Clum A."/>
            <person name="Copeland A."/>
            <person name="Hainaut M."/>
            <person name="Haridas S."/>
            <person name="Labutti K."/>
            <person name="Lindquist E."/>
            <person name="Lipzen A."/>
            <person name="Khouja H.-R."/>
            <person name="Murat C."/>
            <person name="Ohm R."/>
            <person name="Olson A."/>
            <person name="Spatafora J."/>
            <person name="Veneault-Fourrey C."/>
            <person name="Henrissat B."/>
            <person name="Grigoriev I."/>
            <person name="Martin F."/>
            <person name="Perotto S."/>
        </authorList>
    </citation>
    <scope>NUCLEOTIDE SEQUENCE [LARGE SCALE GENOMIC DNA]</scope>
    <source>
        <strain evidence="2 3">F</strain>
    </source>
</reference>
<evidence type="ECO:0000256" key="1">
    <source>
        <dbReference type="ARBA" id="ARBA00035112"/>
    </source>
</evidence>
<dbReference type="PANTHER" id="PTHR33365">
    <property type="entry name" value="YALI0B05434P"/>
    <property type="match status" value="1"/>
</dbReference>
<dbReference type="OrthoDB" id="3687641at2759"/>
<evidence type="ECO:0008006" key="4">
    <source>
        <dbReference type="Google" id="ProtNLM"/>
    </source>
</evidence>
<name>A0A2J6S1F3_HYAVF</name>
<proteinExistence type="inferred from homology"/>
<dbReference type="GO" id="GO:0043386">
    <property type="term" value="P:mycotoxin biosynthetic process"/>
    <property type="evidence" value="ECO:0007669"/>
    <property type="project" value="InterPro"/>
</dbReference>
<comment type="similarity">
    <text evidence="1">Belongs to the ustYa family.</text>
</comment>
<evidence type="ECO:0000313" key="2">
    <source>
        <dbReference type="EMBL" id="PMD44601.1"/>
    </source>
</evidence>